<dbReference type="EnsemblMetazoa" id="CLYHEMT025113.1">
    <property type="protein sequence ID" value="CLYHEMP025113.1"/>
    <property type="gene ID" value="CLYHEMG025113"/>
</dbReference>
<evidence type="ECO:0000313" key="3">
    <source>
        <dbReference type="Proteomes" id="UP000594262"/>
    </source>
</evidence>
<feature type="compositionally biased region" description="Polar residues" evidence="1">
    <location>
        <begin position="87"/>
        <end position="99"/>
    </location>
</feature>
<evidence type="ECO:0000313" key="2">
    <source>
        <dbReference type="EnsemblMetazoa" id="CLYHEMP025113.1"/>
    </source>
</evidence>
<dbReference type="RefSeq" id="XP_066933496.1">
    <property type="nucleotide sequence ID" value="XM_067077395.1"/>
</dbReference>
<sequence>MVQQICIACGNLMSMRVRFCECGHVLMENVTLSSTRRLRRHNEKRMRQVTSSLKSKRSLNANNKTIEEREFYLGQANQLQIAEKGKNQMSTNRPITSPRPNKRQIREEEFKRKLEALFASPMFQKRLSNALSSINNKLLKQQRFFKVLDASEYMKRRKQNKSFIG</sequence>
<protein>
    <submittedName>
        <fullName evidence="2">Uncharacterized protein</fullName>
    </submittedName>
</protein>
<reference evidence="2" key="1">
    <citation type="submission" date="2021-01" db="UniProtKB">
        <authorList>
            <consortium name="EnsemblMetazoa"/>
        </authorList>
    </citation>
    <scope>IDENTIFICATION</scope>
</reference>
<dbReference type="AlphaFoldDB" id="A0A7M5XKD3"/>
<dbReference type="Proteomes" id="UP000594262">
    <property type="component" value="Unplaced"/>
</dbReference>
<organism evidence="2 3">
    <name type="scientific">Clytia hemisphaerica</name>
    <dbReference type="NCBI Taxonomy" id="252671"/>
    <lineage>
        <taxon>Eukaryota</taxon>
        <taxon>Metazoa</taxon>
        <taxon>Cnidaria</taxon>
        <taxon>Hydrozoa</taxon>
        <taxon>Hydroidolina</taxon>
        <taxon>Leptothecata</taxon>
        <taxon>Obeliida</taxon>
        <taxon>Clytiidae</taxon>
        <taxon>Clytia</taxon>
    </lineage>
</organism>
<evidence type="ECO:0000256" key="1">
    <source>
        <dbReference type="SAM" id="MobiDB-lite"/>
    </source>
</evidence>
<keyword evidence="3" id="KW-1185">Reference proteome</keyword>
<name>A0A7M5XKD3_9CNID</name>
<proteinExistence type="predicted"/>
<feature type="region of interest" description="Disordered" evidence="1">
    <location>
        <begin position="83"/>
        <end position="105"/>
    </location>
</feature>
<dbReference type="GeneID" id="136821163"/>
<accession>A0A7M5XKD3</accession>